<accession>A0A517ZFC8</accession>
<dbReference type="RefSeq" id="WP_145372379.1">
    <property type="nucleotide sequence ID" value="NZ_CP036275.1"/>
</dbReference>
<dbReference type="Gene3D" id="2.40.40.20">
    <property type="match status" value="1"/>
</dbReference>
<name>A0A517ZFC8_9PLAN</name>
<dbReference type="PROSITE" id="PS51318">
    <property type="entry name" value="TAT"/>
    <property type="match status" value="1"/>
</dbReference>
<protein>
    <submittedName>
        <fullName evidence="3">Tetrathionate reductase subunit B</fullName>
    </submittedName>
</protein>
<sequence>MSKTWYRSLRELENSSEFQEMLHREFPEAASEFPKGLSRRRWLQLMGSSLALAGVSGCRFEEETLAPFATRPANRIPGKTQQFNTTIEIGGHARALRATSYDGRPIKLDGNPDHPSSNGASDSYTQATILDLYDPDRGQTPVEKTGGSKFTRSWVETDAFLNEQFQQFAAAKGDGLCVLAETTSSPTVARLRKTLQEKLPQLKWFDYSNLAPVNAREGATLAFGEAVRPQYDLESAAVVLTVDCDLLGQHPDGLRNARSFSRGRNPDSEQMTRLYAVECEFSGTAVAADHRVALRPTQIAGFLASVEQALASDEEIHAADESAPWSQQVFAALVDDLKKHRGKSVIAVGERQPAEVHALAHRLNQQLGNIGNTVTLLKDESTPDTFDEFVAHAESTGGKMLLLLGGNPVYDSPADIEVAPLLEKFEKTVHFGLYPNETTVGCDWYLPMSHPLESWSDARLFDGTYGVGQPLIEPLFESRSLVEFLAGLAGESADGRELVRQTARQFDPALKLSKGWERVVHNGFHADSTAATVTPELKEFEGPAVSTAWQRPVEVTNGELELVFTTDSSVLDGRFANNAWLQELPHPLTKMTWSNAAIMSPKTAAALDLKDNDVVRLEVDGRHIELPVYIQPGQATGSVAVALGYGRTHAGLVGGDVEEGVEPVGVNAGTLRTADTRHFATGLQVKQSGRREELAVTQDHYAIDKVGLEEIHGRVGDLVREGTLDEYRHHPDFAQHEVHHPPLESLWTEPSYDGHAWGMAIDLNKCIGCNACVVACQSENNVPVVGPEQVRASREMHWLKVDRYFTGDAEEPEVATQPVTCQHCENAPCEQVCPVAATVHSDEGLNDMAYNRCIGTRYCGNNCPYKVRRFNFLDYRDELEAANRELTQLVLNPEVTVRSRGVMEKCTYCVQRIQNTRIEAKNERRPIGPNEIQTACQQVCASEAIVFGDLNNPESDVAKAHSDARAYGMLSELNVKPRTKYLARIRNPHPWLAPPVESAHGHDDHGHGDDHGEHAHADERHGTEVSHNTVPAPAQELREEQV</sequence>
<keyword evidence="4" id="KW-1185">Reference proteome</keyword>
<organism evidence="3 4">
    <name type="scientific">Maioricimonas rarisocia</name>
    <dbReference type="NCBI Taxonomy" id="2528026"/>
    <lineage>
        <taxon>Bacteria</taxon>
        <taxon>Pseudomonadati</taxon>
        <taxon>Planctomycetota</taxon>
        <taxon>Planctomycetia</taxon>
        <taxon>Planctomycetales</taxon>
        <taxon>Planctomycetaceae</taxon>
        <taxon>Maioricimonas</taxon>
    </lineage>
</organism>
<feature type="domain" description="4Fe-4S ferredoxin-type" evidence="2">
    <location>
        <begin position="812"/>
        <end position="843"/>
    </location>
</feature>
<dbReference type="SUPFAM" id="SSF54862">
    <property type="entry name" value="4Fe-4S ferredoxins"/>
    <property type="match status" value="1"/>
</dbReference>
<evidence type="ECO:0000313" key="3">
    <source>
        <dbReference type="EMBL" id="QDU41171.1"/>
    </source>
</evidence>
<dbReference type="InterPro" id="IPR006311">
    <property type="entry name" value="TAT_signal"/>
</dbReference>
<evidence type="ECO:0000256" key="1">
    <source>
        <dbReference type="SAM" id="MobiDB-lite"/>
    </source>
</evidence>
<dbReference type="Proteomes" id="UP000320496">
    <property type="component" value="Chromosome"/>
</dbReference>
<dbReference type="AlphaFoldDB" id="A0A517ZFC8"/>
<dbReference type="KEGG" id="mri:Mal4_55360"/>
<dbReference type="PANTHER" id="PTHR42783:SF3">
    <property type="entry name" value="GLUTAMATE SYNTHASE [NADPH] SMALL CHAIN-RELATED"/>
    <property type="match status" value="1"/>
</dbReference>
<dbReference type="SUPFAM" id="SSF53706">
    <property type="entry name" value="Formate dehydrogenase/DMSO reductase, domains 1-3"/>
    <property type="match status" value="1"/>
</dbReference>
<dbReference type="Gene3D" id="3.30.70.20">
    <property type="match status" value="2"/>
</dbReference>
<evidence type="ECO:0000313" key="4">
    <source>
        <dbReference type="Proteomes" id="UP000320496"/>
    </source>
</evidence>
<proteinExistence type="predicted"/>
<dbReference type="InterPro" id="IPR017896">
    <property type="entry name" value="4Fe4S_Fe-S-bd"/>
</dbReference>
<dbReference type="Gene3D" id="3.30.2070.10">
    <property type="entry name" value="Formate dehydrogenase/DMSO reductase"/>
    <property type="match status" value="1"/>
</dbReference>
<feature type="region of interest" description="Disordered" evidence="1">
    <location>
        <begin position="992"/>
        <end position="1042"/>
    </location>
</feature>
<gene>
    <name evidence="3" type="primary">ttrB</name>
    <name evidence="3" type="ORF">Mal4_55360</name>
</gene>
<dbReference type="CDD" id="cd02784">
    <property type="entry name" value="MopB_CT_PHLH"/>
    <property type="match status" value="1"/>
</dbReference>
<dbReference type="PANTHER" id="PTHR42783">
    <property type="entry name" value="GLUTAMATE SYNTHASE [NADPH] SMALL CHAIN"/>
    <property type="match status" value="1"/>
</dbReference>
<reference evidence="3 4" key="1">
    <citation type="submission" date="2019-02" db="EMBL/GenBank/DDBJ databases">
        <title>Deep-cultivation of Planctomycetes and their phenomic and genomic characterization uncovers novel biology.</title>
        <authorList>
            <person name="Wiegand S."/>
            <person name="Jogler M."/>
            <person name="Boedeker C."/>
            <person name="Pinto D."/>
            <person name="Vollmers J."/>
            <person name="Rivas-Marin E."/>
            <person name="Kohn T."/>
            <person name="Peeters S.H."/>
            <person name="Heuer A."/>
            <person name="Rast P."/>
            <person name="Oberbeckmann S."/>
            <person name="Bunk B."/>
            <person name="Jeske O."/>
            <person name="Meyerdierks A."/>
            <person name="Storesund J.E."/>
            <person name="Kallscheuer N."/>
            <person name="Luecker S."/>
            <person name="Lage O.M."/>
            <person name="Pohl T."/>
            <person name="Merkel B.J."/>
            <person name="Hornburger P."/>
            <person name="Mueller R.-W."/>
            <person name="Bruemmer F."/>
            <person name="Labrenz M."/>
            <person name="Spormann A.M."/>
            <person name="Op den Camp H."/>
            <person name="Overmann J."/>
            <person name="Amann R."/>
            <person name="Jetten M.S.M."/>
            <person name="Mascher T."/>
            <person name="Medema M.H."/>
            <person name="Devos D.P."/>
            <person name="Kaster A.-K."/>
            <person name="Ovreas L."/>
            <person name="Rohde M."/>
            <person name="Galperin M.Y."/>
            <person name="Jogler C."/>
        </authorList>
    </citation>
    <scope>NUCLEOTIDE SEQUENCE [LARGE SCALE GENOMIC DNA]</scope>
    <source>
        <strain evidence="3 4">Mal4</strain>
    </source>
</reference>
<dbReference type="SUPFAM" id="SSF50692">
    <property type="entry name" value="ADC-like"/>
    <property type="match status" value="1"/>
</dbReference>
<dbReference type="CDD" id="cd10551">
    <property type="entry name" value="PsrB"/>
    <property type="match status" value="1"/>
</dbReference>
<dbReference type="EMBL" id="CP036275">
    <property type="protein sequence ID" value="QDU41171.1"/>
    <property type="molecule type" value="Genomic_DNA"/>
</dbReference>
<dbReference type="Pfam" id="PF12838">
    <property type="entry name" value="Fer4_7"/>
    <property type="match status" value="1"/>
</dbReference>
<dbReference type="InterPro" id="IPR030948">
    <property type="entry name" value="TAT_var_transloc_signal_dom"/>
</dbReference>
<dbReference type="PROSITE" id="PS51379">
    <property type="entry name" value="4FE4S_FER_2"/>
    <property type="match status" value="2"/>
</dbReference>
<dbReference type="NCBIfam" id="TIGR04519">
    <property type="entry name" value="MoCo_extend_TAT"/>
    <property type="match status" value="1"/>
</dbReference>
<dbReference type="Gene3D" id="3.40.50.740">
    <property type="match status" value="1"/>
</dbReference>
<dbReference type="InterPro" id="IPR009010">
    <property type="entry name" value="Asp_de-COase-like_dom_sf"/>
</dbReference>
<dbReference type="OrthoDB" id="9779457at2"/>
<evidence type="ECO:0000259" key="2">
    <source>
        <dbReference type="PROSITE" id="PS51379"/>
    </source>
</evidence>
<feature type="domain" description="4Fe-4S ferredoxin-type" evidence="2">
    <location>
        <begin position="757"/>
        <end position="787"/>
    </location>
</feature>
<feature type="compositionally biased region" description="Basic and acidic residues" evidence="1">
    <location>
        <begin position="999"/>
        <end position="1024"/>
    </location>
</feature>
<feature type="region of interest" description="Disordered" evidence="1">
    <location>
        <begin position="103"/>
        <end position="122"/>
    </location>
</feature>